<organism evidence="8 9">
    <name type="scientific">Desulfovibrio gilichinskyi</name>
    <dbReference type="NCBI Taxonomy" id="1519643"/>
    <lineage>
        <taxon>Bacteria</taxon>
        <taxon>Pseudomonadati</taxon>
        <taxon>Thermodesulfobacteriota</taxon>
        <taxon>Desulfovibrionia</taxon>
        <taxon>Desulfovibrionales</taxon>
        <taxon>Desulfovibrionaceae</taxon>
        <taxon>Desulfovibrio</taxon>
    </lineage>
</organism>
<dbReference type="GO" id="GO:0005886">
    <property type="term" value="C:plasma membrane"/>
    <property type="evidence" value="ECO:0007669"/>
    <property type="project" value="TreeGrafter"/>
</dbReference>
<dbReference type="InterPro" id="IPR007267">
    <property type="entry name" value="GtrA_DPMS_TM"/>
</dbReference>
<evidence type="ECO:0000313" key="8">
    <source>
        <dbReference type="EMBL" id="SMF34167.1"/>
    </source>
</evidence>
<dbReference type="Pfam" id="PF04138">
    <property type="entry name" value="GtrA_DPMS_TM"/>
    <property type="match status" value="1"/>
</dbReference>
<sequence length="134" mass="14993">MCCKDLIKTIGVTFLKFSFVGVLNAIVGAIVYYTVLFSLKTSPTTAYVLCYITGIFFSYFANKAKTFKDNTPFCVKQLTSFIIINIFACLLSLAMLSLAINCFHVSSEIAYFFAIPASLVVNFIGNFFWTFKKS</sequence>
<dbReference type="PANTHER" id="PTHR38459">
    <property type="entry name" value="PROPHAGE BACTOPRENOL-LINKED GLUCOSE TRANSLOCASE HOMOLOG"/>
    <property type="match status" value="1"/>
</dbReference>
<comment type="subcellular location">
    <subcellularLocation>
        <location evidence="1">Membrane</location>
        <topology evidence="1">Multi-pass membrane protein</topology>
    </subcellularLocation>
</comment>
<gene>
    <name evidence="8" type="ORF">SAMN06295933_2962</name>
</gene>
<evidence type="ECO:0000256" key="3">
    <source>
        <dbReference type="ARBA" id="ARBA00022692"/>
    </source>
</evidence>
<keyword evidence="3 6" id="KW-0812">Transmembrane</keyword>
<evidence type="ECO:0000256" key="6">
    <source>
        <dbReference type="SAM" id="Phobius"/>
    </source>
</evidence>
<dbReference type="STRING" id="1519643.SAMN06295933_2962"/>
<proteinExistence type="inferred from homology"/>
<dbReference type="OrthoDB" id="9812049at2"/>
<name>A0A1X7EHU3_9BACT</name>
<feature type="domain" description="GtrA/DPMS transmembrane" evidence="7">
    <location>
        <begin position="16"/>
        <end position="131"/>
    </location>
</feature>
<evidence type="ECO:0000256" key="4">
    <source>
        <dbReference type="ARBA" id="ARBA00022989"/>
    </source>
</evidence>
<dbReference type="InterPro" id="IPR051401">
    <property type="entry name" value="GtrA_CellWall_Glycosyl"/>
</dbReference>
<dbReference type="EMBL" id="FWZU01000005">
    <property type="protein sequence ID" value="SMF34167.1"/>
    <property type="molecule type" value="Genomic_DNA"/>
</dbReference>
<accession>A0A1X7EHU3</accession>
<keyword evidence="9" id="KW-1185">Reference proteome</keyword>
<feature type="transmembrane region" description="Helical" evidence="6">
    <location>
        <begin position="12"/>
        <end position="33"/>
    </location>
</feature>
<reference evidence="9" key="1">
    <citation type="submission" date="2017-04" db="EMBL/GenBank/DDBJ databases">
        <authorList>
            <person name="Varghese N."/>
            <person name="Submissions S."/>
        </authorList>
    </citation>
    <scope>NUCLEOTIDE SEQUENCE [LARGE SCALE GENOMIC DNA]</scope>
    <source>
        <strain evidence="9">K3S</strain>
    </source>
</reference>
<evidence type="ECO:0000256" key="5">
    <source>
        <dbReference type="ARBA" id="ARBA00023136"/>
    </source>
</evidence>
<feature type="transmembrane region" description="Helical" evidence="6">
    <location>
        <begin position="82"/>
        <end position="103"/>
    </location>
</feature>
<keyword evidence="4 6" id="KW-1133">Transmembrane helix</keyword>
<dbReference type="Proteomes" id="UP000192906">
    <property type="component" value="Unassembled WGS sequence"/>
</dbReference>
<feature type="transmembrane region" description="Helical" evidence="6">
    <location>
        <begin position="45"/>
        <end position="61"/>
    </location>
</feature>
<protein>
    <submittedName>
        <fullName evidence="8">Putative flippase GtrA (Transmembrane translocase of bactoprenol-linked glucose)</fullName>
    </submittedName>
</protein>
<evidence type="ECO:0000313" key="9">
    <source>
        <dbReference type="Proteomes" id="UP000192906"/>
    </source>
</evidence>
<feature type="transmembrane region" description="Helical" evidence="6">
    <location>
        <begin position="109"/>
        <end position="129"/>
    </location>
</feature>
<keyword evidence="5 6" id="KW-0472">Membrane</keyword>
<dbReference type="PANTHER" id="PTHR38459:SF1">
    <property type="entry name" value="PROPHAGE BACTOPRENOL-LINKED GLUCOSE TRANSLOCASE HOMOLOG"/>
    <property type="match status" value="1"/>
</dbReference>
<dbReference type="AlphaFoldDB" id="A0A1X7EHU3"/>
<dbReference type="GO" id="GO:0000271">
    <property type="term" value="P:polysaccharide biosynthetic process"/>
    <property type="evidence" value="ECO:0007669"/>
    <property type="project" value="InterPro"/>
</dbReference>
<comment type="similarity">
    <text evidence="2">Belongs to the GtrA family.</text>
</comment>
<evidence type="ECO:0000259" key="7">
    <source>
        <dbReference type="Pfam" id="PF04138"/>
    </source>
</evidence>
<evidence type="ECO:0000256" key="1">
    <source>
        <dbReference type="ARBA" id="ARBA00004141"/>
    </source>
</evidence>
<evidence type="ECO:0000256" key="2">
    <source>
        <dbReference type="ARBA" id="ARBA00009399"/>
    </source>
</evidence>